<sequence>MKTLFVGNLAPQTTENDVKELFSEYGTVRKLELPRDVFSGKCKGFAFVDMEGHEARAAMATLDGKTFLGNSLKVRDEKPKTKGRGRR</sequence>
<dbReference type="InterPro" id="IPR000504">
    <property type="entry name" value="RRM_dom"/>
</dbReference>
<proteinExistence type="predicted"/>
<feature type="domain" description="RRM" evidence="1">
    <location>
        <begin position="2"/>
        <end position="79"/>
    </location>
</feature>
<protein>
    <submittedName>
        <fullName evidence="2">RNA-binding protein</fullName>
    </submittedName>
</protein>
<organism evidence="2 3">
    <name type="scientific">Acidihalobacter yilgarnensis</name>
    <dbReference type="NCBI Taxonomy" id="2819280"/>
    <lineage>
        <taxon>Bacteria</taxon>
        <taxon>Pseudomonadati</taxon>
        <taxon>Pseudomonadota</taxon>
        <taxon>Gammaproteobacteria</taxon>
        <taxon>Chromatiales</taxon>
        <taxon>Ectothiorhodospiraceae</taxon>
        <taxon>Acidihalobacter</taxon>
    </lineage>
</organism>
<reference evidence="3" key="1">
    <citation type="submission" date="2016-09" db="EMBL/GenBank/DDBJ databases">
        <title>Acidihalobacter prosperus F5.</title>
        <authorList>
            <person name="Khaleque H.N."/>
            <person name="Ramsay J.P."/>
            <person name="Kaksonen A.H."/>
            <person name="Boxall N.J."/>
            <person name="Watkin E.L.J."/>
        </authorList>
    </citation>
    <scope>NUCLEOTIDE SEQUENCE [LARGE SCALE GENOMIC DNA]</scope>
    <source>
        <strain evidence="3">F5</strain>
    </source>
</reference>
<dbReference type="InterPro" id="IPR050441">
    <property type="entry name" value="RBM"/>
</dbReference>
<evidence type="ECO:0000313" key="2">
    <source>
        <dbReference type="EMBL" id="AOU98142.1"/>
    </source>
</evidence>
<dbReference type="GO" id="GO:0003723">
    <property type="term" value="F:RNA binding"/>
    <property type="evidence" value="ECO:0007669"/>
    <property type="project" value="InterPro"/>
</dbReference>
<dbReference type="AlphaFoldDB" id="A0A1D8INX2"/>
<dbReference type="Pfam" id="PF00076">
    <property type="entry name" value="RRM_1"/>
    <property type="match status" value="1"/>
</dbReference>
<dbReference type="SUPFAM" id="SSF54928">
    <property type="entry name" value="RNA-binding domain, RBD"/>
    <property type="match status" value="1"/>
</dbReference>
<name>A0A1D8INX2_9GAMM</name>
<dbReference type="InterPro" id="IPR035979">
    <property type="entry name" value="RBD_domain_sf"/>
</dbReference>
<keyword evidence="3" id="KW-1185">Reference proteome</keyword>
<accession>A0A1D8INX2</accession>
<dbReference type="KEGG" id="aprs:BI364_09390"/>
<dbReference type="EMBL" id="CP017415">
    <property type="protein sequence ID" value="AOU98142.1"/>
    <property type="molecule type" value="Genomic_DNA"/>
</dbReference>
<evidence type="ECO:0000313" key="3">
    <source>
        <dbReference type="Proteomes" id="UP000095401"/>
    </source>
</evidence>
<dbReference type="PANTHER" id="PTHR48034">
    <property type="entry name" value="TRANSFORMER-2 SEX-DETERMINING PROTEIN-RELATED"/>
    <property type="match status" value="1"/>
</dbReference>
<dbReference type="Gene3D" id="3.30.70.330">
    <property type="match status" value="1"/>
</dbReference>
<evidence type="ECO:0000259" key="1">
    <source>
        <dbReference type="PROSITE" id="PS50102"/>
    </source>
</evidence>
<dbReference type="InterPro" id="IPR012677">
    <property type="entry name" value="Nucleotide-bd_a/b_plait_sf"/>
</dbReference>
<dbReference type="Proteomes" id="UP000095401">
    <property type="component" value="Chromosome"/>
</dbReference>
<dbReference type="RefSeq" id="WP_070078518.1">
    <property type="nucleotide sequence ID" value="NZ_CP017415.1"/>
</dbReference>
<dbReference type="PROSITE" id="PS50102">
    <property type="entry name" value="RRM"/>
    <property type="match status" value="1"/>
</dbReference>
<gene>
    <name evidence="2" type="ORF">BI364_09390</name>
</gene>
<dbReference type="SMART" id="SM00360">
    <property type="entry name" value="RRM"/>
    <property type="match status" value="1"/>
</dbReference>
<dbReference type="CDD" id="cd00590">
    <property type="entry name" value="RRM_SF"/>
    <property type="match status" value="1"/>
</dbReference>